<dbReference type="STRING" id="937775.Metlim_1961"/>
<evidence type="ECO:0000256" key="1">
    <source>
        <dbReference type="SAM" id="MobiDB-lite"/>
    </source>
</evidence>
<feature type="domain" description="PEGA" evidence="3">
    <location>
        <begin position="106"/>
        <end position="170"/>
    </location>
</feature>
<reference evidence="4 5" key="1">
    <citation type="submission" date="2011-10" db="EMBL/GenBank/DDBJ databases">
        <title>The Improved High-Quality Draft genome of Methanoplanus limicola DSM 2279.</title>
        <authorList>
            <consortium name="US DOE Joint Genome Institute (JGI-PGF)"/>
            <person name="Lucas S."/>
            <person name="Copeland A."/>
            <person name="Lapidus A."/>
            <person name="Glavina del Rio T."/>
            <person name="Dalin E."/>
            <person name="Tice H."/>
            <person name="Bruce D."/>
            <person name="Goodwin L."/>
            <person name="Pitluck S."/>
            <person name="Peters L."/>
            <person name="Mikhailova N."/>
            <person name="Lu M."/>
            <person name="Kyrpides N."/>
            <person name="Mavromatis K."/>
            <person name="Ivanova N."/>
            <person name="Markowitz V."/>
            <person name="Cheng J.-F."/>
            <person name="Hugenholtz P."/>
            <person name="Woyke T."/>
            <person name="Wu D."/>
            <person name="Wirth R."/>
            <person name="Brambilla E.-M."/>
            <person name="Klenk H.-P."/>
            <person name="Eisen J.A."/>
        </authorList>
    </citation>
    <scope>NUCLEOTIDE SEQUENCE [LARGE SCALE GENOMIC DNA]</scope>
    <source>
        <strain evidence="4 5">DSM 2279</strain>
    </source>
</reference>
<dbReference type="Pfam" id="PF08308">
    <property type="entry name" value="PEGA"/>
    <property type="match status" value="4"/>
</dbReference>
<dbReference type="InterPro" id="IPR013229">
    <property type="entry name" value="PEGA"/>
</dbReference>
<keyword evidence="5" id="KW-1185">Reference proteome</keyword>
<keyword evidence="2" id="KW-1133">Transmembrane helix</keyword>
<gene>
    <name evidence="4" type="ORF">Metlim_1961</name>
</gene>
<dbReference type="EMBL" id="CM001436">
    <property type="protein sequence ID" value="EHQ36050.1"/>
    <property type="molecule type" value="Genomic_DNA"/>
</dbReference>
<dbReference type="InParanoid" id="H1YYR7"/>
<evidence type="ECO:0000313" key="4">
    <source>
        <dbReference type="EMBL" id="EHQ36050.1"/>
    </source>
</evidence>
<organism evidence="4 5">
    <name type="scientific">Methanoplanus limicola DSM 2279</name>
    <dbReference type="NCBI Taxonomy" id="937775"/>
    <lineage>
        <taxon>Archaea</taxon>
        <taxon>Methanobacteriati</taxon>
        <taxon>Methanobacteriota</taxon>
        <taxon>Stenosarchaea group</taxon>
        <taxon>Methanomicrobia</taxon>
        <taxon>Methanomicrobiales</taxon>
        <taxon>Methanomicrobiaceae</taxon>
        <taxon>Methanoplanus</taxon>
    </lineage>
</organism>
<evidence type="ECO:0000256" key="2">
    <source>
        <dbReference type="SAM" id="Phobius"/>
    </source>
</evidence>
<feature type="region of interest" description="Disordered" evidence="1">
    <location>
        <begin position="494"/>
        <end position="559"/>
    </location>
</feature>
<feature type="domain" description="PEGA" evidence="3">
    <location>
        <begin position="175"/>
        <end position="241"/>
    </location>
</feature>
<feature type="compositionally biased region" description="Acidic residues" evidence="1">
    <location>
        <begin position="537"/>
        <end position="559"/>
    </location>
</feature>
<evidence type="ECO:0000313" key="5">
    <source>
        <dbReference type="Proteomes" id="UP000005741"/>
    </source>
</evidence>
<keyword evidence="2" id="KW-0472">Membrane</keyword>
<sequence length="559" mass="60746">MKINPALRMIILLLLIFSVLTIPVSGQVTKGIISVTSYPQGADIYLNDENLGRQTNAVIEDVFPGIHYVRLEMAGYRTWEDIFEVREGEISYVSHNMEPVVGDAFSVLTKPEGAAIYIDGEYSGRSNTVLNNLPAGAHTVLLTLDNYSDYSETVWINEDMSQSLIHNFEPVPTTGRITFESEPTNAGIYLDGEFKGNTRLELDEVEPGTYDAVIRKAGYDDWTGRVDVAAGKISEVRAELTLSKVNISVITVPAGADLYIDGVLSGVTPAEISVNQGGHTILVEKFGYESVEEEVDVGATGASLSYSLLSMVPQAIEEAEMAISLNLAYGPDNARKLLDKARESYNAGDSGSAVSYAEAAISGAYDVDGDGLKNTLDISPNLNNNVLYLLPVLVILLIGWFVSGDFVRRRVKPEITLHLPGSFKEDDMLARAEITADVKGGPYRGFVCTVYIDGTPVDHFTDPGSYAVSLAGKRPGVHTVFVLLQVAKERSGTAERKAEGSFTVESDGDGAYDESYGAEKSEESKAEKVPEPVPIIDTDDDSSGIEELYEERDDEKEQK</sequence>
<feature type="transmembrane region" description="Helical" evidence="2">
    <location>
        <begin position="386"/>
        <end position="407"/>
    </location>
</feature>
<dbReference type="OrthoDB" id="95942at2157"/>
<feature type="compositionally biased region" description="Basic and acidic residues" evidence="1">
    <location>
        <begin position="517"/>
        <end position="530"/>
    </location>
</feature>
<dbReference type="RefSeq" id="WP_004078205.1">
    <property type="nucleotide sequence ID" value="NZ_CM001436.1"/>
</dbReference>
<dbReference type="PATRIC" id="fig|937775.9.peg.2199"/>
<name>H1YYR7_9EURY</name>
<dbReference type="Proteomes" id="UP000005741">
    <property type="component" value="Chromosome"/>
</dbReference>
<protein>
    <submittedName>
        <fullName evidence="4">PEGA domain protein</fullName>
    </submittedName>
</protein>
<keyword evidence="2" id="KW-0812">Transmembrane</keyword>
<feature type="domain" description="PEGA" evidence="3">
    <location>
        <begin position="31"/>
        <end position="98"/>
    </location>
</feature>
<dbReference type="AlphaFoldDB" id="H1YYR7"/>
<dbReference type="HOGENOM" id="CLU_542521_0_0_2"/>
<feature type="domain" description="PEGA" evidence="3">
    <location>
        <begin position="246"/>
        <end position="299"/>
    </location>
</feature>
<accession>H1YYR7</accession>
<evidence type="ECO:0000259" key="3">
    <source>
        <dbReference type="Pfam" id="PF08308"/>
    </source>
</evidence>
<proteinExistence type="predicted"/>
<dbReference type="PANTHER" id="PTHR36194:SF1">
    <property type="entry name" value="S-LAYER-LIKE PROTEIN"/>
    <property type="match status" value="1"/>
</dbReference>
<dbReference type="PANTHER" id="PTHR36194">
    <property type="entry name" value="S-LAYER-LIKE PROTEIN"/>
    <property type="match status" value="1"/>
</dbReference>